<sequence>MLGVTILLLLCEVTISQLCKSLITLVDGFHTLFILLLMAPPPPPPPQTGSIRKPPLPSLDPSTSPPHGSCSPAELPSILPAQSSIEPPAGARAQGPPRCGVSFPGGRLQPLGAFISALLLTFLCLTYFMEIISFSLEPHAARRPLLLVGVGAASLLCKLLVVRLNWDQLQKERAKASWNQSHLEETHTEETKGRAEPTHHSLHRGALVLCNPGTSSVPDTDSHPARQQPLILLRPAAQRDGELKVRSDDACVGHLGAM</sequence>
<feature type="region of interest" description="Disordered" evidence="7">
    <location>
        <begin position="44"/>
        <end position="72"/>
    </location>
</feature>
<dbReference type="EMBL" id="SRLO01000903">
    <property type="protein sequence ID" value="TNN44425.1"/>
    <property type="molecule type" value="Genomic_DNA"/>
</dbReference>
<evidence type="ECO:0000256" key="5">
    <source>
        <dbReference type="ARBA" id="ARBA00022989"/>
    </source>
</evidence>
<comment type="subcellular location">
    <subcellularLocation>
        <location evidence="1">Membrane</location>
        <topology evidence="1">Multi-pass membrane protein</topology>
    </subcellularLocation>
</comment>
<evidence type="ECO:0000256" key="7">
    <source>
        <dbReference type="SAM" id="MobiDB-lite"/>
    </source>
</evidence>
<dbReference type="PANTHER" id="PTHR45820">
    <property type="entry name" value="FI23527P1"/>
    <property type="match status" value="1"/>
</dbReference>
<keyword evidence="5 8" id="KW-1133">Transmembrane helix</keyword>
<dbReference type="GO" id="GO:0006882">
    <property type="term" value="P:intracellular zinc ion homeostasis"/>
    <property type="evidence" value="ECO:0007669"/>
    <property type="project" value="TreeGrafter"/>
</dbReference>
<organism evidence="10 11">
    <name type="scientific">Liparis tanakae</name>
    <name type="common">Tanaka's snailfish</name>
    <dbReference type="NCBI Taxonomy" id="230148"/>
    <lineage>
        <taxon>Eukaryota</taxon>
        <taxon>Metazoa</taxon>
        <taxon>Chordata</taxon>
        <taxon>Craniata</taxon>
        <taxon>Vertebrata</taxon>
        <taxon>Euteleostomi</taxon>
        <taxon>Actinopterygii</taxon>
        <taxon>Neopterygii</taxon>
        <taxon>Teleostei</taxon>
        <taxon>Neoteleostei</taxon>
        <taxon>Acanthomorphata</taxon>
        <taxon>Eupercaria</taxon>
        <taxon>Perciformes</taxon>
        <taxon>Cottioidei</taxon>
        <taxon>Cottales</taxon>
        <taxon>Liparidae</taxon>
        <taxon>Liparis</taxon>
    </lineage>
</organism>
<feature type="chain" id="PRO_5021350710" evidence="9">
    <location>
        <begin position="17"/>
        <end position="258"/>
    </location>
</feature>
<feature type="transmembrane region" description="Helical" evidence="8">
    <location>
        <begin position="144"/>
        <end position="166"/>
    </location>
</feature>
<evidence type="ECO:0000256" key="3">
    <source>
        <dbReference type="ARBA" id="ARBA00022692"/>
    </source>
</evidence>
<proteinExistence type="inferred from homology"/>
<keyword evidence="4" id="KW-0862">Zinc</keyword>
<accession>A0A4Z2FUA8</accession>
<dbReference type="InterPro" id="IPR027469">
    <property type="entry name" value="Cation_efflux_TMD_sf"/>
</dbReference>
<dbReference type="Proteomes" id="UP000314294">
    <property type="component" value="Unassembled WGS sequence"/>
</dbReference>
<feature type="transmembrane region" description="Helical" evidence="8">
    <location>
        <begin position="111"/>
        <end position="132"/>
    </location>
</feature>
<keyword evidence="6 8" id="KW-0472">Membrane</keyword>
<feature type="signal peptide" evidence="9">
    <location>
        <begin position="1"/>
        <end position="16"/>
    </location>
</feature>
<dbReference type="Gene3D" id="1.20.1510.10">
    <property type="entry name" value="Cation efflux protein transmembrane domain"/>
    <property type="match status" value="1"/>
</dbReference>
<reference evidence="10 11" key="1">
    <citation type="submission" date="2019-03" db="EMBL/GenBank/DDBJ databases">
        <title>First draft genome of Liparis tanakae, snailfish: a comprehensive survey of snailfish specific genes.</title>
        <authorList>
            <person name="Kim W."/>
            <person name="Song I."/>
            <person name="Jeong J.-H."/>
            <person name="Kim D."/>
            <person name="Kim S."/>
            <person name="Ryu S."/>
            <person name="Song J.Y."/>
            <person name="Lee S.K."/>
        </authorList>
    </citation>
    <scope>NUCLEOTIDE SEQUENCE [LARGE SCALE GENOMIC DNA]</scope>
    <source>
        <tissue evidence="10">Muscle</tissue>
    </source>
</reference>
<dbReference type="PANTHER" id="PTHR45820:SF6">
    <property type="entry name" value="ZINC_CADMIUM RESISTANCE PROTEIN-LIKE"/>
    <property type="match status" value="1"/>
</dbReference>
<evidence type="ECO:0000256" key="8">
    <source>
        <dbReference type="SAM" id="Phobius"/>
    </source>
</evidence>
<evidence type="ECO:0000256" key="9">
    <source>
        <dbReference type="SAM" id="SignalP"/>
    </source>
</evidence>
<dbReference type="GO" id="GO:0005783">
    <property type="term" value="C:endoplasmic reticulum"/>
    <property type="evidence" value="ECO:0007669"/>
    <property type="project" value="TreeGrafter"/>
</dbReference>
<evidence type="ECO:0000256" key="2">
    <source>
        <dbReference type="ARBA" id="ARBA00008873"/>
    </source>
</evidence>
<evidence type="ECO:0000256" key="4">
    <source>
        <dbReference type="ARBA" id="ARBA00022833"/>
    </source>
</evidence>
<evidence type="ECO:0000313" key="10">
    <source>
        <dbReference type="EMBL" id="TNN44425.1"/>
    </source>
</evidence>
<dbReference type="GO" id="GO:0016020">
    <property type="term" value="C:membrane"/>
    <property type="evidence" value="ECO:0007669"/>
    <property type="project" value="UniProtKB-SubCell"/>
</dbReference>
<evidence type="ECO:0000256" key="6">
    <source>
        <dbReference type="ARBA" id="ARBA00023136"/>
    </source>
</evidence>
<dbReference type="SUPFAM" id="SSF161111">
    <property type="entry name" value="Cation efflux protein transmembrane domain-like"/>
    <property type="match status" value="1"/>
</dbReference>
<dbReference type="GO" id="GO:0019855">
    <property type="term" value="F:calcium channel inhibitor activity"/>
    <property type="evidence" value="ECO:0007669"/>
    <property type="project" value="TreeGrafter"/>
</dbReference>
<dbReference type="AlphaFoldDB" id="A0A4Z2FUA8"/>
<keyword evidence="3 8" id="KW-0812">Transmembrane</keyword>
<dbReference type="OrthoDB" id="29444at2759"/>
<name>A0A4Z2FUA8_9TELE</name>
<keyword evidence="9" id="KW-0732">Signal</keyword>
<comment type="similarity">
    <text evidence="2">Belongs to the cation diffusion facilitator (CDF) transporter (TC 2.A.4) family. SLC30A subfamily.</text>
</comment>
<evidence type="ECO:0000313" key="11">
    <source>
        <dbReference type="Proteomes" id="UP000314294"/>
    </source>
</evidence>
<dbReference type="GO" id="GO:0010312">
    <property type="term" value="P:detoxification of zinc ion"/>
    <property type="evidence" value="ECO:0007669"/>
    <property type="project" value="TreeGrafter"/>
</dbReference>
<gene>
    <name evidence="10" type="primary">SLC30A1_0</name>
    <name evidence="10" type="ORF">EYF80_045379</name>
</gene>
<dbReference type="GO" id="GO:0005794">
    <property type="term" value="C:Golgi apparatus"/>
    <property type="evidence" value="ECO:0007669"/>
    <property type="project" value="TreeGrafter"/>
</dbReference>
<protein>
    <submittedName>
        <fullName evidence="10">Zinc transporter 1</fullName>
    </submittedName>
</protein>
<evidence type="ECO:0000256" key="1">
    <source>
        <dbReference type="ARBA" id="ARBA00004141"/>
    </source>
</evidence>
<keyword evidence="11" id="KW-1185">Reference proteome</keyword>
<dbReference type="GO" id="GO:0005385">
    <property type="term" value="F:zinc ion transmembrane transporter activity"/>
    <property type="evidence" value="ECO:0007669"/>
    <property type="project" value="TreeGrafter"/>
</dbReference>
<comment type="caution">
    <text evidence="10">The sequence shown here is derived from an EMBL/GenBank/DDBJ whole genome shotgun (WGS) entry which is preliminary data.</text>
</comment>